<gene>
    <name evidence="1" type="ORF">LXM26_12460</name>
</gene>
<dbReference type="RefSeq" id="WP_234655467.1">
    <property type="nucleotide sequence ID" value="NZ_CP094997.1"/>
</dbReference>
<accession>A0A9X1PLU7</accession>
<reference evidence="1" key="1">
    <citation type="submission" date="2021-12" db="EMBL/GenBank/DDBJ databases">
        <title>Novel species in genus Dyadobacter.</title>
        <authorList>
            <person name="Ma C."/>
        </authorList>
    </citation>
    <scope>NUCLEOTIDE SEQUENCE</scope>
    <source>
        <strain evidence="1">LJ419</strain>
    </source>
</reference>
<dbReference type="Gene3D" id="1.20.120.330">
    <property type="entry name" value="Nucleotidyltransferases domain 2"/>
    <property type="match status" value="1"/>
</dbReference>
<keyword evidence="2" id="KW-1185">Reference proteome</keyword>
<protein>
    <submittedName>
        <fullName evidence="1">HEPN domain-containing protein</fullName>
    </submittedName>
</protein>
<evidence type="ECO:0000313" key="1">
    <source>
        <dbReference type="EMBL" id="MCF0062309.1"/>
    </source>
</evidence>
<sequence>MATLTELKTLALIRLKEAQALYNNGYYEGAYYVGGYAVELGLKAAICKNLNVNIFDRKEVSGSCLKAFLTHDLSDLTVLAGLKPELNILIKEINSFNITWSIVSDWNEQRRYQSGCPGQKAKIFLDSVNIVMIWIKQHW</sequence>
<dbReference type="Proteomes" id="UP001139000">
    <property type="component" value="Unassembled WGS sequence"/>
</dbReference>
<comment type="caution">
    <text evidence="1">The sequence shown here is derived from an EMBL/GenBank/DDBJ whole genome shotgun (WGS) entry which is preliminary data.</text>
</comment>
<dbReference type="AlphaFoldDB" id="A0A9X1PLU7"/>
<organism evidence="1 2">
    <name type="scientific">Dyadobacter chenwenxiniae</name>
    <dbReference type="NCBI Taxonomy" id="2906456"/>
    <lineage>
        <taxon>Bacteria</taxon>
        <taxon>Pseudomonadati</taxon>
        <taxon>Bacteroidota</taxon>
        <taxon>Cytophagia</taxon>
        <taxon>Cytophagales</taxon>
        <taxon>Spirosomataceae</taxon>
        <taxon>Dyadobacter</taxon>
    </lineage>
</organism>
<name>A0A9X1PLU7_9BACT</name>
<proteinExistence type="predicted"/>
<dbReference type="EMBL" id="JAJTTC010000002">
    <property type="protein sequence ID" value="MCF0062309.1"/>
    <property type="molecule type" value="Genomic_DNA"/>
</dbReference>
<evidence type="ECO:0000313" key="2">
    <source>
        <dbReference type="Proteomes" id="UP001139000"/>
    </source>
</evidence>